<reference evidence="1 2" key="2">
    <citation type="submission" date="2009-03" db="EMBL/GenBank/DDBJ databases">
        <title>Draft genome sequence of Coprococcus comes (ATCC 27758).</title>
        <authorList>
            <person name="Sudarsanam P."/>
            <person name="Ley R."/>
            <person name="Guruge J."/>
            <person name="Turnbaugh P.J."/>
            <person name="Mahowald M."/>
            <person name="Liep D."/>
            <person name="Gordon J."/>
        </authorList>
    </citation>
    <scope>NUCLEOTIDE SEQUENCE [LARGE SCALE GENOMIC DNA]</scope>
    <source>
        <strain evidence="1 2">ATCC 27758</strain>
    </source>
</reference>
<dbReference type="InterPro" id="IPR010106">
    <property type="entry name" value="RpnA"/>
</dbReference>
<proteinExistence type="predicted"/>
<dbReference type="NCBIfam" id="TIGR01784">
    <property type="entry name" value="T_den_put_tspse"/>
    <property type="match status" value="1"/>
</dbReference>
<dbReference type="AlphaFoldDB" id="C0B7Q2"/>
<dbReference type="Proteomes" id="UP000003793">
    <property type="component" value="Unassembled WGS sequence"/>
</dbReference>
<organism evidence="1 2">
    <name type="scientific">Coprococcus comes ATCC 27758</name>
    <dbReference type="NCBI Taxonomy" id="470146"/>
    <lineage>
        <taxon>Bacteria</taxon>
        <taxon>Bacillati</taxon>
        <taxon>Bacillota</taxon>
        <taxon>Clostridia</taxon>
        <taxon>Lachnospirales</taxon>
        <taxon>Lachnospiraceae</taxon>
        <taxon>Coprococcus</taxon>
    </lineage>
</organism>
<gene>
    <name evidence="1" type="ORF">COPCOM_01175</name>
</gene>
<dbReference type="EMBL" id="ABVR01000038">
    <property type="protein sequence ID" value="EEG90439.1"/>
    <property type="molecule type" value="Genomic_DNA"/>
</dbReference>
<accession>C0B7Q2</accession>
<sequence>MNKRKEFSKLNLLDRFLFDEAMEDSENMKTVLDIILGQDIPLRLPPHSEKEIRTFPDNRQVRLDVYAWDDDDTVYDTEAQKEDTKNLPKRSRFYQAVLDSNLLPPGSVDFNKLNRAFIILIMPFDPFGKGFYKYTFRMKCEECPDLDLQDDATRIFLNCHGTHPEMVSPELIELLHYMEKSTNEVAGSCTSQKIKLLHQKVCQIRSNKKMEAKFMRAWEEREIERQKSLC</sequence>
<evidence type="ECO:0000313" key="2">
    <source>
        <dbReference type="Proteomes" id="UP000003793"/>
    </source>
</evidence>
<evidence type="ECO:0008006" key="3">
    <source>
        <dbReference type="Google" id="ProtNLM"/>
    </source>
</evidence>
<reference evidence="1 2" key="1">
    <citation type="submission" date="2009-02" db="EMBL/GenBank/DDBJ databases">
        <authorList>
            <person name="Fulton L."/>
            <person name="Clifton S."/>
            <person name="Fulton B."/>
            <person name="Xu J."/>
            <person name="Minx P."/>
            <person name="Pepin K.H."/>
            <person name="Johnson M."/>
            <person name="Bhonagiri V."/>
            <person name="Nash W.E."/>
            <person name="Mardis E.R."/>
            <person name="Wilson R.K."/>
        </authorList>
    </citation>
    <scope>NUCLEOTIDE SEQUENCE [LARGE SCALE GENOMIC DNA]</scope>
    <source>
        <strain evidence="1 2">ATCC 27758</strain>
    </source>
</reference>
<name>C0B7Q2_9FIRM</name>
<evidence type="ECO:0000313" key="1">
    <source>
        <dbReference type="EMBL" id="EEG90439.1"/>
    </source>
</evidence>
<dbReference type="Pfam" id="PF12784">
    <property type="entry name" value="PDDEXK_2"/>
    <property type="match status" value="1"/>
</dbReference>
<dbReference type="HOGENOM" id="CLU_071023_2_2_9"/>
<protein>
    <recommendedName>
        <fullName evidence="3">Transposase (putative) YhgA-like domain-containing protein</fullName>
    </recommendedName>
</protein>
<comment type="caution">
    <text evidence="1">The sequence shown here is derived from an EMBL/GenBank/DDBJ whole genome shotgun (WGS) entry which is preliminary data.</text>
</comment>